<feature type="transmembrane region" description="Helical" evidence="6">
    <location>
        <begin position="223"/>
        <end position="249"/>
    </location>
</feature>
<dbReference type="InterPro" id="IPR050833">
    <property type="entry name" value="Poly_Biosynth_Transport"/>
</dbReference>
<feature type="transmembrane region" description="Helical" evidence="6">
    <location>
        <begin position="94"/>
        <end position="113"/>
    </location>
</feature>
<feature type="transmembrane region" description="Helical" evidence="6">
    <location>
        <begin position="370"/>
        <end position="392"/>
    </location>
</feature>
<evidence type="ECO:0000256" key="6">
    <source>
        <dbReference type="SAM" id="Phobius"/>
    </source>
</evidence>
<sequence>MKDSQSSYRQMIKSTSIFGGVQFLNILISLLKSKFIALWIGPTGVGMIGLFNAAISLISGFTNVGLETSGVKAISASEKEPDLLIREFSVIKRLAWISGIVGALVLAFLSPILSKISFGNENYTLAFVFISLTLLFRQLTTSNLVLLQGLSKIHFLAKANLYGGLLGFLISLPLYYFLKLDGIVPSILFSSMAAMFIAYYFGKKINVGIVKLTNKEVIMEGKHLILLGFSLSLIGILTTLSSYLVQVFIGNYKGISEVGFYSAAITILNTYVGIVFTAMATDYYPRLTKICSDNIQVKKMVTEQSVIAVLLLTPIVVGFLLFAPNVIRLLYSKEFLPIVPLICWGILGMILKAVSWSMGYILIAKGDSKLFIRTSIGFNTVFLLTNISGYYFYGLEGLGITFLANYIIHFFGLKIITKKKYSFEFTLEFYKLFAFCFSICVITFLTLGIENVTFRYILLSVLMLFSIWFSYKELNQRLDFKDFIFRKKEQG</sequence>
<keyword evidence="8" id="KW-1185">Reference proteome</keyword>
<evidence type="ECO:0000256" key="1">
    <source>
        <dbReference type="ARBA" id="ARBA00004651"/>
    </source>
</evidence>
<keyword evidence="3 6" id="KW-0812">Transmembrane</keyword>
<organism evidence="7 8">
    <name type="scientific">Flavobacterium cheonhonense</name>
    <dbReference type="NCBI Taxonomy" id="706185"/>
    <lineage>
        <taxon>Bacteria</taxon>
        <taxon>Pseudomonadati</taxon>
        <taxon>Bacteroidota</taxon>
        <taxon>Flavobacteriia</taxon>
        <taxon>Flavobacteriales</taxon>
        <taxon>Flavobacteriaceae</taxon>
        <taxon>Flavobacterium</taxon>
    </lineage>
</organism>
<comment type="caution">
    <text evidence="7">The sequence shown here is derived from an EMBL/GenBank/DDBJ whole genome shotgun (WGS) entry which is preliminary data.</text>
</comment>
<protein>
    <submittedName>
        <fullName evidence="7">O-antigen translocase</fullName>
    </submittedName>
</protein>
<keyword evidence="5 6" id="KW-0472">Membrane</keyword>
<feature type="transmembrane region" description="Helical" evidence="6">
    <location>
        <begin position="398"/>
        <end position="417"/>
    </location>
</feature>
<accession>A0ABP7TA69</accession>
<evidence type="ECO:0000313" key="7">
    <source>
        <dbReference type="EMBL" id="GAA4022977.1"/>
    </source>
</evidence>
<evidence type="ECO:0000313" key="8">
    <source>
        <dbReference type="Proteomes" id="UP001500968"/>
    </source>
</evidence>
<dbReference type="InterPro" id="IPR044550">
    <property type="entry name" value="WzxE"/>
</dbReference>
<feature type="transmembrane region" description="Helical" evidence="6">
    <location>
        <begin position="429"/>
        <end position="447"/>
    </location>
</feature>
<feature type="transmembrane region" description="Helical" evidence="6">
    <location>
        <begin position="183"/>
        <end position="202"/>
    </location>
</feature>
<feature type="transmembrane region" description="Helical" evidence="6">
    <location>
        <begin position="261"/>
        <end position="284"/>
    </location>
</feature>
<dbReference type="EMBL" id="BAABCR010000003">
    <property type="protein sequence ID" value="GAA4022977.1"/>
    <property type="molecule type" value="Genomic_DNA"/>
</dbReference>
<proteinExistence type="predicted"/>
<evidence type="ECO:0000256" key="5">
    <source>
        <dbReference type="ARBA" id="ARBA00023136"/>
    </source>
</evidence>
<feature type="transmembrane region" description="Helical" evidence="6">
    <location>
        <begin position="453"/>
        <end position="471"/>
    </location>
</feature>
<feature type="transmembrane region" description="Helical" evidence="6">
    <location>
        <begin position="335"/>
        <end position="363"/>
    </location>
</feature>
<name>A0ABP7TA69_9FLAO</name>
<feature type="transmembrane region" description="Helical" evidence="6">
    <location>
        <begin position="125"/>
        <end position="147"/>
    </location>
</feature>
<reference evidence="8" key="1">
    <citation type="journal article" date="2019" name="Int. J. Syst. Evol. Microbiol.">
        <title>The Global Catalogue of Microorganisms (GCM) 10K type strain sequencing project: providing services to taxonomists for standard genome sequencing and annotation.</title>
        <authorList>
            <consortium name="The Broad Institute Genomics Platform"/>
            <consortium name="The Broad Institute Genome Sequencing Center for Infectious Disease"/>
            <person name="Wu L."/>
            <person name="Ma J."/>
        </authorList>
    </citation>
    <scope>NUCLEOTIDE SEQUENCE [LARGE SCALE GENOMIC DNA]</scope>
    <source>
        <strain evidence="8">JCM 17064</strain>
    </source>
</reference>
<dbReference type="RefSeq" id="WP_324691892.1">
    <property type="nucleotide sequence ID" value="NZ_BAABCR010000003.1"/>
</dbReference>
<feature type="transmembrane region" description="Helical" evidence="6">
    <location>
        <begin position="305"/>
        <end position="323"/>
    </location>
</feature>
<keyword evidence="4 6" id="KW-1133">Transmembrane helix</keyword>
<evidence type="ECO:0000256" key="4">
    <source>
        <dbReference type="ARBA" id="ARBA00022989"/>
    </source>
</evidence>
<keyword evidence="2" id="KW-1003">Cell membrane</keyword>
<gene>
    <name evidence="7" type="ORF">GCM10022386_02410</name>
</gene>
<feature type="transmembrane region" description="Helical" evidence="6">
    <location>
        <begin position="12"/>
        <end position="30"/>
    </location>
</feature>
<dbReference type="PANTHER" id="PTHR30250">
    <property type="entry name" value="PST FAMILY PREDICTED COLANIC ACID TRANSPORTER"/>
    <property type="match status" value="1"/>
</dbReference>
<dbReference type="CDD" id="cd13125">
    <property type="entry name" value="MATE_like_10"/>
    <property type="match status" value="1"/>
</dbReference>
<dbReference type="PANTHER" id="PTHR30250:SF11">
    <property type="entry name" value="O-ANTIGEN TRANSPORTER-RELATED"/>
    <property type="match status" value="1"/>
</dbReference>
<dbReference type="Proteomes" id="UP001500968">
    <property type="component" value="Unassembled WGS sequence"/>
</dbReference>
<feature type="transmembrane region" description="Helical" evidence="6">
    <location>
        <begin position="36"/>
        <end position="58"/>
    </location>
</feature>
<feature type="transmembrane region" description="Helical" evidence="6">
    <location>
        <begin position="159"/>
        <end position="177"/>
    </location>
</feature>
<dbReference type="Pfam" id="PF13440">
    <property type="entry name" value="Polysacc_synt_3"/>
    <property type="match status" value="1"/>
</dbReference>
<evidence type="ECO:0000256" key="3">
    <source>
        <dbReference type="ARBA" id="ARBA00022692"/>
    </source>
</evidence>
<evidence type="ECO:0000256" key="2">
    <source>
        <dbReference type="ARBA" id="ARBA00022475"/>
    </source>
</evidence>
<comment type="subcellular location">
    <subcellularLocation>
        <location evidence="1">Cell membrane</location>
        <topology evidence="1">Multi-pass membrane protein</topology>
    </subcellularLocation>
</comment>